<dbReference type="RefSeq" id="WP_245427476.1">
    <property type="nucleotide sequence ID" value="NZ_LT608334.1"/>
</dbReference>
<dbReference type="PANTHER" id="PTHR33507">
    <property type="entry name" value="INNER MEMBRANE PROTEIN YBBJ"/>
    <property type="match status" value="1"/>
</dbReference>
<name>A0A212LMA5_9HYPH</name>
<keyword evidence="2 5" id="KW-0812">Transmembrane</keyword>
<dbReference type="GO" id="GO:0005886">
    <property type="term" value="C:plasma membrane"/>
    <property type="evidence" value="ECO:0007669"/>
    <property type="project" value="TreeGrafter"/>
</dbReference>
<dbReference type="PANTHER" id="PTHR33507:SF3">
    <property type="entry name" value="INNER MEMBRANE PROTEIN YBBJ"/>
    <property type="match status" value="1"/>
</dbReference>
<evidence type="ECO:0000259" key="6">
    <source>
        <dbReference type="Pfam" id="PF01957"/>
    </source>
</evidence>
<gene>
    <name evidence="7" type="ORF">KL86PLE_90011</name>
</gene>
<comment type="subcellular location">
    <subcellularLocation>
        <location evidence="1">Membrane</location>
        <topology evidence="1">Multi-pass membrane protein</topology>
    </subcellularLocation>
</comment>
<feature type="transmembrane region" description="Helical" evidence="5">
    <location>
        <begin position="33"/>
        <end position="54"/>
    </location>
</feature>
<dbReference type="AlphaFoldDB" id="A0A212LMA5"/>
<evidence type="ECO:0000256" key="4">
    <source>
        <dbReference type="ARBA" id="ARBA00023136"/>
    </source>
</evidence>
<evidence type="ECO:0000256" key="3">
    <source>
        <dbReference type="ARBA" id="ARBA00022989"/>
    </source>
</evidence>
<proteinExistence type="predicted"/>
<evidence type="ECO:0000256" key="1">
    <source>
        <dbReference type="ARBA" id="ARBA00004141"/>
    </source>
</evidence>
<evidence type="ECO:0000256" key="2">
    <source>
        <dbReference type="ARBA" id="ARBA00022692"/>
    </source>
</evidence>
<dbReference type="Gene3D" id="2.40.50.140">
    <property type="entry name" value="Nucleic acid-binding proteins"/>
    <property type="match status" value="1"/>
</dbReference>
<sequence>MGLLEGLIVYLGPWSWLLLALLLAGVEVVVPGTFFIWFGAAALVVGLLALAVAMSWQVELVLFVLLSAAAVLIGRRVYGRAAKESDGLANDRLGRQVGRLAVVDRAIEGGSGHIRLDDTIWRADGPDLPAGARVRIIGHRDGRFLIEPETGG</sequence>
<keyword evidence="3 5" id="KW-1133">Transmembrane helix</keyword>
<accession>A0A212LMA5</accession>
<keyword evidence="4 5" id="KW-0472">Membrane</keyword>
<evidence type="ECO:0000313" key="7">
    <source>
        <dbReference type="EMBL" id="SCM78650.1"/>
    </source>
</evidence>
<feature type="transmembrane region" description="Helical" evidence="5">
    <location>
        <begin position="60"/>
        <end position="78"/>
    </location>
</feature>
<dbReference type="InterPro" id="IPR052165">
    <property type="entry name" value="Membrane_assoc_protease"/>
</dbReference>
<protein>
    <submittedName>
        <fullName evidence="7">Nodulation efficiency protein D</fullName>
    </submittedName>
</protein>
<dbReference type="InterPro" id="IPR002810">
    <property type="entry name" value="NfeD-like_C"/>
</dbReference>
<organism evidence="7">
    <name type="scientific">uncultured Pleomorphomonas sp</name>
    <dbReference type="NCBI Taxonomy" id="442121"/>
    <lineage>
        <taxon>Bacteria</taxon>
        <taxon>Pseudomonadati</taxon>
        <taxon>Pseudomonadota</taxon>
        <taxon>Alphaproteobacteria</taxon>
        <taxon>Hyphomicrobiales</taxon>
        <taxon>Pleomorphomonadaceae</taxon>
        <taxon>Pleomorphomonas</taxon>
        <taxon>environmental samples</taxon>
    </lineage>
</organism>
<dbReference type="InterPro" id="IPR012340">
    <property type="entry name" value="NA-bd_OB-fold"/>
</dbReference>
<dbReference type="Pfam" id="PF01957">
    <property type="entry name" value="NfeD"/>
    <property type="match status" value="1"/>
</dbReference>
<evidence type="ECO:0000256" key="5">
    <source>
        <dbReference type="SAM" id="Phobius"/>
    </source>
</evidence>
<dbReference type="EMBL" id="FMJD01000013">
    <property type="protein sequence ID" value="SCM78650.1"/>
    <property type="molecule type" value="Genomic_DNA"/>
</dbReference>
<feature type="transmembrane region" description="Helical" evidence="5">
    <location>
        <begin position="6"/>
        <end position="26"/>
    </location>
</feature>
<reference evidence="7" key="1">
    <citation type="submission" date="2016-08" db="EMBL/GenBank/DDBJ databases">
        <authorList>
            <person name="Seilhamer J.J."/>
        </authorList>
    </citation>
    <scope>NUCLEOTIDE SEQUENCE</scope>
    <source>
        <strain evidence="7">86</strain>
    </source>
</reference>
<feature type="domain" description="NfeD-like C-terminal" evidence="6">
    <location>
        <begin position="97"/>
        <end position="148"/>
    </location>
</feature>